<dbReference type="InterPro" id="IPR036388">
    <property type="entry name" value="WH-like_DNA-bd_sf"/>
</dbReference>
<dbReference type="KEGG" id="ssw:SSGZ1_1462"/>
<dbReference type="InterPro" id="IPR036390">
    <property type="entry name" value="WH_DNA-bd_sf"/>
</dbReference>
<dbReference type="SUPFAM" id="SSF46785">
    <property type="entry name" value="Winged helix' DNA-binding domain"/>
    <property type="match status" value="1"/>
</dbReference>
<evidence type="ECO:0000313" key="4">
    <source>
        <dbReference type="Proteomes" id="UP000002359"/>
    </source>
</evidence>
<dbReference type="PANTHER" id="PTHR43252:SF6">
    <property type="entry name" value="NEGATIVE TRANSCRIPTION REGULATOR PADR"/>
    <property type="match status" value="1"/>
</dbReference>
<feature type="domain" description="Transcription regulator PadR N-terminal" evidence="1">
    <location>
        <begin position="15"/>
        <end position="87"/>
    </location>
</feature>
<evidence type="ECO:0000259" key="2">
    <source>
        <dbReference type="Pfam" id="PF10400"/>
    </source>
</evidence>
<dbReference type="Pfam" id="PF10400">
    <property type="entry name" value="Vir_act_alpha_C"/>
    <property type="match status" value="1"/>
</dbReference>
<evidence type="ECO:0000313" key="3">
    <source>
        <dbReference type="EMBL" id="ADE31918.1"/>
    </source>
</evidence>
<dbReference type="PANTHER" id="PTHR43252">
    <property type="entry name" value="TRANSCRIPTIONAL REGULATOR YQJI"/>
    <property type="match status" value="1"/>
</dbReference>
<reference evidence="3 4" key="1">
    <citation type="journal article" date="2009" name="J. Infect. Dis.">
        <title>Clinical, experimental, and genomic differences between intermediately pathogenic, highly pathogenic, and epidemic Streptococcus suis.</title>
        <authorList>
            <person name="Ye C."/>
            <person name="Zheng H."/>
            <person name="Zhang J."/>
            <person name="Jing H."/>
            <person name="Wang L."/>
            <person name="Xiong Y."/>
            <person name="Wang W."/>
            <person name="Zhou Z."/>
            <person name="Sun Q."/>
            <person name="Luo X."/>
            <person name="Du H."/>
            <person name="Gottschalk M."/>
            <person name="Xu J."/>
        </authorList>
    </citation>
    <scope>NUCLEOTIDE SEQUENCE [LARGE SCALE GENOMIC DNA]</scope>
    <source>
        <strain evidence="3 4">GZ1</strain>
    </source>
</reference>
<dbReference type="Gene3D" id="1.10.10.10">
    <property type="entry name" value="Winged helix-like DNA-binding domain superfamily/Winged helix DNA-binding domain"/>
    <property type="match status" value="1"/>
</dbReference>
<dbReference type="PATRIC" id="fig|423211.3.peg.1441"/>
<gene>
    <name evidence="3" type="ordered locus">SSGZ1_1462</name>
</gene>
<sequence length="182" mass="21248">MVKMPKQRILPHIILGIMGASGQMVTGKQITDYVQRDLGEFWQVAHSQVYPELKRMTKEELITCHAVPGNEKEKQYAMTATGRQILDEWLSIPNEETPQQKNLFSIKMFFIREKDDPRIPGLLQSQIELVTKHLKHLDSRKVELFSTKESIQDNYGHYLILTRAIERNRAQLKWLEDTLAEM</sequence>
<dbReference type="InterPro" id="IPR005149">
    <property type="entry name" value="Tscrpt_reg_PadR_N"/>
</dbReference>
<protein>
    <submittedName>
        <fullName evidence="3">Transcriptional regulator protein</fullName>
    </submittedName>
</protein>
<name>D5AJA3_STRGZ</name>
<dbReference type="AlphaFoldDB" id="D5AJA3"/>
<organism evidence="3 4">
    <name type="scientific">Streptococcus suis (strain GZ1)</name>
    <dbReference type="NCBI Taxonomy" id="423211"/>
    <lineage>
        <taxon>Bacteria</taxon>
        <taxon>Bacillati</taxon>
        <taxon>Bacillota</taxon>
        <taxon>Bacilli</taxon>
        <taxon>Lactobacillales</taxon>
        <taxon>Streptococcaceae</taxon>
        <taxon>Streptococcus</taxon>
    </lineage>
</organism>
<proteinExistence type="predicted"/>
<feature type="domain" description="Transcription regulator PadR C-terminal" evidence="2">
    <location>
        <begin position="101"/>
        <end position="181"/>
    </location>
</feature>
<dbReference type="HOGENOM" id="CLU_089258_1_3_9"/>
<accession>D5AJA3</accession>
<dbReference type="Pfam" id="PF03551">
    <property type="entry name" value="PadR"/>
    <property type="match status" value="1"/>
</dbReference>
<dbReference type="EMBL" id="CP000837">
    <property type="protein sequence ID" value="ADE31918.1"/>
    <property type="molecule type" value="Genomic_DNA"/>
</dbReference>
<evidence type="ECO:0000259" key="1">
    <source>
        <dbReference type="Pfam" id="PF03551"/>
    </source>
</evidence>
<dbReference type="InterPro" id="IPR018309">
    <property type="entry name" value="Tscrpt_reg_PadR_C"/>
</dbReference>
<dbReference type="Proteomes" id="UP000002359">
    <property type="component" value="Chromosome"/>
</dbReference>
<dbReference type="Gene3D" id="6.10.140.190">
    <property type="match status" value="1"/>
</dbReference>